<dbReference type="PANTHER" id="PTHR11851:SF224">
    <property type="entry name" value="PROCESSING PROTEASE"/>
    <property type="match status" value="1"/>
</dbReference>
<dbReference type="Pfam" id="PF05193">
    <property type="entry name" value="Peptidase_M16_C"/>
    <property type="match status" value="2"/>
</dbReference>
<dbReference type="InterPro" id="IPR007863">
    <property type="entry name" value="Peptidase_M16_C"/>
</dbReference>
<dbReference type="Gene3D" id="3.30.830.10">
    <property type="entry name" value="Metalloenzyme, LuxS/M16 peptidase-like"/>
    <property type="match status" value="4"/>
</dbReference>
<evidence type="ECO:0000259" key="3">
    <source>
        <dbReference type="Pfam" id="PF05193"/>
    </source>
</evidence>
<dbReference type="InterPro" id="IPR011765">
    <property type="entry name" value="Pept_M16_N"/>
</dbReference>
<evidence type="ECO:0000256" key="1">
    <source>
        <dbReference type="SAM" id="SignalP"/>
    </source>
</evidence>
<dbReference type="GO" id="GO:0008233">
    <property type="term" value="F:peptidase activity"/>
    <property type="evidence" value="ECO:0007669"/>
    <property type="project" value="UniProtKB-KW"/>
</dbReference>
<name>A0A4R2PVN7_RHOSA</name>
<evidence type="ECO:0000259" key="2">
    <source>
        <dbReference type="Pfam" id="PF00675"/>
    </source>
</evidence>
<dbReference type="GO" id="GO:0046872">
    <property type="term" value="F:metal ion binding"/>
    <property type="evidence" value="ECO:0007669"/>
    <property type="project" value="InterPro"/>
</dbReference>
<reference evidence="4 5" key="1">
    <citation type="submission" date="2019-03" db="EMBL/GenBank/DDBJ databases">
        <title>Genomic Encyclopedia of Type Strains, Phase IV (KMG-IV): sequencing the most valuable type-strain genomes for metagenomic binning, comparative biology and taxonomic classification.</title>
        <authorList>
            <person name="Goeker M."/>
        </authorList>
    </citation>
    <scope>NUCLEOTIDE SEQUENCE [LARGE SCALE GENOMIC DNA]</scope>
    <source>
        <strain evidence="4 5">DSM 2132</strain>
    </source>
</reference>
<feature type="signal peptide" evidence="1">
    <location>
        <begin position="1"/>
        <end position="24"/>
    </location>
</feature>
<keyword evidence="4" id="KW-0645">Protease</keyword>
<dbReference type="AlphaFoldDB" id="A0A4R2PVN7"/>
<gene>
    <name evidence="4" type="ORF">EV659_101173</name>
</gene>
<protein>
    <submittedName>
        <fullName evidence="4">Zinc protease</fullName>
    </submittedName>
</protein>
<keyword evidence="1" id="KW-0732">Signal</keyword>
<dbReference type="Pfam" id="PF00675">
    <property type="entry name" value="Peptidase_M16"/>
    <property type="match status" value="2"/>
</dbReference>
<evidence type="ECO:0000313" key="5">
    <source>
        <dbReference type="Proteomes" id="UP000295399"/>
    </source>
</evidence>
<feature type="domain" description="Peptidase M16 N-terminal" evidence="2">
    <location>
        <begin position="45"/>
        <end position="170"/>
    </location>
</feature>
<accession>A0A4R2PVN7</accession>
<comment type="caution">
    <text evidence="4">The sequence shown here is derived from an EMBL/GenBank/DDBJ whole genome shotgun (WGS) entry which is preliminary data.</text>
</comment>
<dbReference type="PANTHER" id="PTHR11851">
    <property type="entry name" value="METALLOPROTEASE"/>
    <property type="match status" value="1"/>
</dbReference>
<dbReference type="Proteomes" id="UP000295399">
    <property type="component" value="Unassembled WGS sequence"/>
</dbReference>
<feature type="domain" description="Peptidase M16 C-terminal" evidence="3">
    <location>
        <begin position="645"/>
        <end position="824"/>
    </location>
</feature>
<dbReference type="RefSeq" id="WP_132706600.1">
    <property type="nucleotide sequence ID" value="NZ_JACIGF010000001.1"/>
</dbReference>
<dbReference type="EMBL" id="SLXO01000001">
    <property type="protein sequence ID" value="TCP38275.1"/>
    <property type="molecule type" value="Genomic_DNA"/>
</dbReference>
<dbReference type="InParanoid" id="A0A4R2PVN7"/>
<dbReference type="InterPro" id="IPR050361">
    <property type="entry name" value="MPP/UQCRC_Complex"/>
</dbReference>
<keyword evidence="5" id="KW-1185">Reference proteome</keyword>
<proteinExistence type="predicted"/>
<dbReference type="OrthoDB" id="9811314at2"/>
<evidence type="ECO:0000313" key="4">
    <source>
        <dbReference type="EMBL" id="TCP38275.1"/>
    </source>
</evidence>
<dbReference type="GO" id="GO:0006508">
    <property type="term" value="P:proteolysis"/>
    <property type="evidence" value="ECO:0007669"/>
    <property type="project" value="UniProtKB-KW"/>
</dbReference>
<feature type="domain" description="Peptidase M16 C-terminal" evidence="3">
    <location>
        <begin position="204"/>
        <end position="378"/>
    </location>
</feature>
<dbReference type="InterPro" id="IPR011249">
    <property type="entry name" value="Metalloenz_LuxS/M16"/>
</dbReference>
<feature type="domain" description="Peptidase M16 N-terminal" evidence="2">
    <location>
        <begin position="489"/>
        <end position="597"/>
    </location>
</feature>
<dbReference type="SUPFAM" id="SSF63411">
    <property type="entry name" value="LuxS/MPP-like metallohydrolase"/>
    <property type="match status" value="4"/>
</dbReference>
<organism evidence="4 5">
    <name type="scientific">Rhodothalassium salexigens DSM 2132</name>
    <dbReference type="NCBI Taxonomy" id="1188247"/>
    <lineage>
        <taxon>Bacteria</taxon>
        <taxon>Pseudomonadati</taxon>
        <taxon>Pseudomonadota</taxon>
        <taxon>Alphaproteobacteria</taxon>
        <taxon>Rhodothalassiales</taxon>
        <taxon>Rhodothalassiaceae</taxon>
        <taxon>Rhodothalassium</taxon>
    </lineage>
</organism>
<keyword evidence="4" id="KW-0378">Hydrolase</keyword>
<sequence length="921" mass="100294">MLLRPAVLAASLLFTAAATLPKAAADTAPQIDLEYEKFTLDNGLRVIVHEDRKAPIVAVSVWYHVGSKDEPEGKTGFAHLFEHLMFNGSENYDDEFFKPLEDVGATGYNGTTSFDRTNYFQNVPTPALDLALWLESDRMGHLLGAVTQEKLDQQRGVVQNEKRQNYDNQPYGDLFRLLMDGLMPSDHPYHHLPIGSMADLDAASLDDVKSWFTQYYGAANAVVVLAGDIDAAEARAKMETYFGDIPAGPPLTKWQAWVPERTVNTYQLVEDEVPQQRVYRFWVAPPRTDRRTKLLQLATDVLGDGKNSRIYKDLVYDRQIATGAGSFLLENELTSVVGVIVDVKDGEDPAEVSARLDEIMAEFRAEGPSRAELARAVTKINAAVVRGLEQVGGFGGKAVTLASGEIYAGDPDFIETELAWINNAERDEVRDLARRWLGDGFHQITYLPYDDFTVADSGADRSALPEVGDTPDLSFPEVQQATLSNGLKVVLAERHAVPVVEMRLQVDAGYAADQGAPLGRASFAMDLMDEGTTRRSALDLAAQLEDLGAELSTAAGLDAVTVSLSALKANLKPSVELMAEVVAEPAFSEAEIARKKPQRIAAIGQEMAQPIGLALRELPPLLYGEDHAYGVPFTGSGTPQSVAALTRADLVAFHRTWVRPDNATLFVVGDTTLADIQPILERAFRRWQAPDAPKPTKTLSQVALPDAPRIFVVDRPGSPQSLILAGHLAPAPDAERDVAITAANQIVGGSFTARINMNVREDKGWAYGASSFLYSAQAQRPYMLYAPVQADKTGDSIAEILKEYDAYLGDQPPTREELTRAVNNNTRSLPGQYETAGAVLGSLAANELYGRPYDHAERLPALWRALTTQGVQETARQVIQPERLTWLIVGDKDVIAAELAEFDLGTAQVITPAGAEPAGGN</sequence>
<feature type="chain" id="PRO_5020631678" evidence="1">
    <location>
        <begin position="25"/>
        <end position="921"/>
    </location>
</feature>